<evidence type="ECO:0000313" key="2">
    <source>
        <dbReference type="Proteomes" id="UP001232163"/>
    </source>
</evidence>
<organism evidence="1 2">
    <name type="scientific">Deinococcus enclensis</name>
    <dbReference type="NCBI Taxonomy" id="1049582"/>
    <lineage>
        <taxon>Bacteria</taxon>
        <taxon>Thermotogati</taxon>
        <taxon>Deinococcota</taxon>
        <taxon>Deinococci</taxon>
        <taxon>Deinococcales</taxon>
        <taxon>Deinococcaceae</taxon>
        <taxon>Deinococcus</taxon>
    </lineage>
</organism>
<gene>
    <name evidence="1" type="ORF">QO006_002534</name>
</gene>
<evidence type="ECO:0000313" key="1">
    <source>
        <dbReference type="EMBL" id="MDP9765087.1"/>
    </source>
</evidence>
<comment type="caution">
    <text evidence="1">The sequence shown here is derived from an EMBL/GenBank/DDBJ whole genome shotgun (WGS) entry which is preliminary data.</text>
</comment>
<reference evidence="1 2" key="1">
    <citation type="submission" date="2023-07" db="EMBL/GenBank/DDBJ databases">
        <title>Genomic Encyclopedia of Type Strains, Phase IV (KMG-IV): sequencing the most valuable type-strain genomes for metagenomic binning, comparative biology and taxonomic classification.</title>
        <authorList>
            <person name="Goeker M."/>
        </authorList>
    </citation>
    <scope>NUCLEOTIDE SEQUENCE [LARGE SCALE GENOMIC DNA]</scope>
    <source>
        <strain evidence="1 2">NIO-1023</strain>
    </source>
</reference>
<dbReference type="Proteomes" id="UP001232163">
    <property type="component" value="Unassembled WGS sequence"/>
</dbReference>
<accession>A0ABT9MER5</accession>
<protein>
    <submittedName>
        <fullName evidence="1">Uncharacterized protein</fullName>
    </submittedName>
</protein>
<dbReference type="EMBL" id="JAURUR010000008">
    <property type="protein sequence ID" value="MDP9765087.1"/>
    <property type="molecule type" value="Genomic_DNA"/>
</dbReference>
<proteinExistence type="predicted"/>
<dbReference type="RefSeq" id="WP_229829684.1">
    <property type="nucleotide sequence ID" value="NZ_JAURUR010000008.1"/>
</dbReference>
<keyword evidence="2" id="KW-1185">Reference proteome</keyword>
<name>A0ABT9MER5_9DEIO</name>
<sequence>MSKRRKGAANVRVAPPAAGPVTFRAGCAREWSIPSQEPDLAYTEQAFPECPTCLHRVEPEGGPPFCTLRPVGTEHPFAALAGLDLPE</sequence>